<accession>A0A437K1M9</accession>
<dbReference type="Gene3D" id="1.25.40.10">
    <property type="entry name" value="Tetratricopeptide repeat domain"/>
    <property type="match status" value="1"/>
</dbReference>
<dbReference type="GO" id="GO:0032993">
    <property type="term" value="C:protein-DNA complex"/>
    <property type="evidence" value="ECO:0007669"/>
    <property type="project" value="TreeGrafter"/>
</dbReference>
<evidence type="ECO:0000313" key="10">
    <source>
        <dbReference type="EMBL" id="RVT54213.1"/>
    </source>
</evidence>
<evidence type="ECO:0000256" key="7">
    <source>
        <dbReference type="PROSITE-ProRule" id="PRU00339"/>
    </source>
</evidence>
<dbReference type="SUPFAM" id="SSF48452">
    <property type="entry name" value="TPR-like"/>
    <property type="match status" value="1"/>
</dbReference>
<keyword evidence="2" id="KW-0902">Two-component regulatory system</keyword>
<dbReference type="Pfam" id="PF13432">
    <property type="entry name" value="TPR_16"/>
    <property type="match status" value="1"/>
</dbReference>
<name>A0A437K1M9_9BURK</name>
<dbReference type="GO" id="GO:0000156">
    <property type="term" value="F:phosphorelay response regulator activity"/>
    <property type="evidence" value="ECO:0007669"/>
    <property type="project" value="TreeGrafter"/>
</dbReference>
<dbReference type="OrthoDB" id="7298659at2"/>
<dbReference type="InterPro" id="IPR039420">
    <property type="entry name" value="WalR-like"/>
</dbReference>
<dbReference type="InterPro" id="IPR001789">
    <property type="entry name" value="Sig_transdc_resp-reg_receiver"/>
</dbReference>
<evidence type="ECO:0000256" key="6">
    <source>
        <dbReference type="PROSITE-ProRule" id="PRU00169"/>
    </source>
</evidence>
<dbReference type="PANTHER" id="PTHR48111:SF1">
    <property type="entry name" value="TWO-COMPONENT RESPONSE REGULATOR ORR33"/>
    <property type="match status" value="1"/>
</dbReference>
<dbReference type="SMART" id="SM00448">
    <property type="entry name" value="REC"/>
    <property type="match status" value="1"/>
</dbReference>
<keyword evidence="11" id="KW-1185">Reference proteome</keyword>
<evidence type="ECO:0000313" key="11">
    <source>
        <dbReference type="Proteomes" id="UP000288178"/>
    </source>
</evidence>
<dbReference type="InterPro" id="IPR011006">
    <property type="entry name" value="CheY-like_superfamily"/>
</dbReference>
<feature type="region of interest" description="Disordered" evidence="8">
    <location>
        <begin position="545"/>
        <end position="569"/>
    </location>
</feature>
<dbReference type="PROSITE" id="PS50110">
    <property type="entry name" value="RESPONSE_REGULATORY"/>
    <property type="match status" value="1"/>
</dbReference>
<dbReference type="AlphaFoldDB" id="A0A437K1M9"/>
<dbReference type="GO" id="GO:0000976">
    <property type="term" value="F:transcription cis-regulatory region binding"/>
    <property type="evidence" value="ECO:0007669"/>
    <property type="project" value="TreeGrafter"/>
</dbReference>
<comment type="caution">
    <text evidence="10">The sequence shown here is derived from an EMBL/GenBank/DDBJ whole genome shotgun (WGS) entry which is preliminary data.</text>
</comment>
<dbReference type="Pfam" id="PF00072">
    <property type="entry name" value="Response_reg"/>
    <property type="match status" value="1"/>
</dbReference>
<evidence type="ECO:0000256" key="5">
    <source>
        <dbReference type="ARBA" id="ARBA00023163"/>
    </source>
</evidence>
<dbReference type="PROSITE" id="PS50293">
    <property type="entry name" value="TPR_REGION"/>
    <property type="match status" value="1"/>
</dbReference>
<feature type="domain" description="Response regulatory" evidence="9">
    <location>
        <begin position="12"/>
        <end position="132"/>
    </location>
</feature>
<protein>
    <submittedName>
        <fullName evidence="10">Response regulator</fullName>
    </submittedName>
</protein>
<sequence length="569" mass="62740">MMMLDKDIDRAHALVIDGNPSSRSIITAQLRDLGVPNIVQAPRLSDGRRRLETQRFDIVVCEQVFPGEDMTGQELLEDLRRANLLPYDTVFVMVTGEARYEHVAEAAESALDSYLLKPYAASTLCERLRHARHRKRSLSQIFAAMEAGELELAAALCLKRYREQGEYWLYAARLGAELLLRLSRHDIAAKLYEAIIESRAVPWARLGVARTQVDAGQLNQARKSLETLLSSEPDYADAWDVMGRVQVEQGRFDEALETYRKAASLTPGSIPRLQKQGLLAYYNGDLQEAEKLLDRAVLLGVNSKMFDMQSLVVLGLARFGLKDAKGLQRCKENLEHFAKRGGENERLERFVILVTSLERMAAGQKTRAVELAETLTAQRSDATLDIEAACNLLALLAELTQAGACIEDVGTCVLELARRFSTSRSVGELLTRAVARHPPFLELVEQGHADVLSLSEKAMNHVLEGHASRALEGLMEAARSTLNAKLVDTAAATLQRYRQKIENPETWDASIEDMRRQYALSWAAPRLGQGERAAGALVLRTGNASGNTNPAAGQAVRTDSPAPAVSPAA</sequence>
<organism evidence="10 11">
    <name type="scientific">Rubrivivax albus</name>
    <dbReference type="NCBI Taxonomy" id="2499835"/>
    <lineage>
        <taxon>Bacteria</taxon>
        <taxon>Pseudomonadati</taxon>
        <taxon>Pseudomonadota</taxon>
        <taxon>Betaproteobacteria</taxon>
        <taxon>Burkholderiales</taxon>
        <taxon>Sphaerotilaceae</taxon>
        <taxon>Rubrivivax</taxon>
    </lineage>
</organism>
<dbReference type="PANTHER" id="PTHR48111">
    <property type="entry name" value="REGULATOR OF RPOS"/>
    <property type="match status" value="1"/>
</dbReference>
<dbReference type="EMBL" id="SACT01000001">
    <property type="protein sequence ID" value="RVT54213.1"/>
    <property type="molecule type" value="Genomic_DNA"/>
</dbReference>
<dbReference type="InterPro" id="IPR011990">
    <property type="entry name" value="TPR-like_helical_dom_sf"/>
</dbReference>
<keyword evidence="5" id="KW-0804">Transcription</keyword>
<dbReference type="InterPro" id="IPR019734">
    <property type="entry name" value="TPR_rpt"/>
</dbReference>
<dbReference type="SMART" id="SM00028">
    <property type="entry name" value="TPR"/>
    <property type="match status" value="3"/>
</dbReference>
<feature type="repeat" description="TPR" evidence="7">
    <location>
        <begin position="236"/>
        <end position="269"/>
    </location>
</feature>
<dbReference type="Gene3D" id="3.40.50.2300">
    <property type="match status" value="1"/>
</dbReference>
<comment type="caution">
    <text evidence="6">Lacks conserved residue(s) required for the propagation of feature annotation.</text>
</comment>
<evidence type="ECO:0000256" key="1">
    <source>
        <dbReference type="ARBA" id="ARBA00022553"/>
    </source>
</evidence>
<keyword evidence="3" id="KW-0805">Transcription regulation</keyword>
<keyword evidence="7" id="KW-0802">TPR repeat</keyword>
<reference evidence="10 11" key="1">
    <citation type="submission" date="2019-01" db="EMBL/GenBank/DDBJ databases">
        <authorList>
            <person name="Chen W.-M."/>
        </authorList>
    </citation>
    <scope>NUCLEOTIDE SEQUENCE [LARGE SCALE GENOMIC DNA]</scope>
    <source>
        <strain evidence="10 11">ICH-3</strain>
    </source>
</reference>
<gene>
    <name evidence="10" type="ORF">ENE75_04995</name>
</gene>
<evidence type="ECO:0000259" key="9">
    <source>
        <dbReference type="PROSITE" id="PS50110"/>
    </source>
</evidence>
<evidence type="ECO:0000256" key="8">
    <source>
        <dbReference type="SAM" id="MobiDB-lite"/>
    </source>
</evidence>
<evidence type="ECO:0000256" key="4">
    <source>
        <dbReference type="ARBA" id="ARBA00023125"/>
    </source>
</evidence>
<evidence type="ECO:0000256" key="2">
    <source>
        <dbReference type="ARBA" id="ARBA00023012"/>
    </source>
</evidence>
<dbReference type="GO" id="GO:0005829">
    <property type="term" value="C:cytosol"/>
    <property type="evidence" value="ECO:0007669"/>
    <property type="project" value="TreeGrafter"/>
</dbReference>
<dbReference type="PROSITE" id="PS50005">
    <property type="entry name" value="TPR"/>
    <property type="match status" value="1"/>
</dbReference>
<dbReference type="Proteomes" id="UP000288178">
    <property type="component" value="Unassembled WGS sequence"/>
</dbReference>
<keyword evidence="4" id="KW-0238">DNA-binding</keyword>
<keyword evidence="1" id="KW-0597">Phosphoprotein</keyword>
<dbReference type="GO" id="GO:0006355">
    <property type="term" value="P:regulation of DNA-templated transcription"/>
    <property type="evidence" value="ECO:0007669"/>
    <property type="project" value="TreeGrafter"/>
</dbReference>
<dbReference type="SUPFAM" id="SSF52172">
    <property type="entry name" value="CheY-like"/>
    <property type="match status" value="1"/>
</dbReference>
<proteinExistence type="predicted"/>
<evidence type="ECO:0000256" key="3">
    <source>
        <dbReference type="ARBA" id="ARBA00023015"/>
    </source>
</evidence>